<keyword evidence="2" id="KW-1185">Reference proteome</keyword>
<reference evidence="1" key="1">
    <citation type="submission" date="2022-04" db="EMBL/GenBank/DDBJ databases">
        <title>Genome of the entomopathogenic fungus Entomophthora muscae.</title>
        <authorList>
            <person name="Elya C."/>
            <person name="Lovett B.R."/>
            <person name="Lee E."/>
            <person name="Macias A.M."/>
            <person name="Hajek A.E."/>
            <person name="De Bivort B.L."/>
            <person name="Kasson M.T."/>
            <person name="De Fine Licht H.H."/>
            <person name="Stajich J.E."/>
        </authorList>
    </citation>
    <scope>NUCLEOTIDE SEQUENCE</scope>
    <source>
        <strain evidence="1">Berkeley</strain>
    </source>
</reference>
<protein>
    <submittedName>
        <fullName evidence="1">Uncharacterized protein</fullName>
    </submittedName>
</protein>
<gene>
    <name evidence="1" type="ORF">DSO57_1026118</name>
</gene>
<dbReference type="EMBL" id="QTSX02005121">
    <property type="protein sequence ID" value="KAJ9060889.1"/>
    <property type="molecule type" value="Genomic_DNA"/>
</dbReference>
<proteinExistence type="predicted"/>
<accession>A0ACC2SEV2</accession>
<evidence type="ECO:0000313" key="2">
    <source>
        <dbReference type="Proteomes" id="UP001165960"/>
    </source>
</evidence>
<comment type="caution">
    <text evidence="1">The sequence shown here is derived from an EMBL/GenBank/DDBJ whole genome shotgun (WGS) entry which is preliminary data.</text>
</comment>
<dbReference type="Proteomes" id="UP001165960">
    <property type="component" value="Unassembled WGS sequence"/>
</dbReference>
<evidence type="ECO:0000313" key="1">
    <source>
        <dbReference type="EMBL" id="KAJ9060889.1"/>
    </source>
</evidence>
<organism evidence="1 2">
    <name type="scientific">Entomophthora muscae</name>
    <dbReference type="NCBI Taxonomy" id="34485"/>
    <lineage>
        <taxon>Eukaryota</taxon>
        <taxon>Fungi</taxon>
        <taxon>Fungi incertae sedis</taxon>
        <taxon>Zoopagomycota</taxon>
        <taxon>Entomophthoromycotina</taxon>
        <taxon>Entomophthoromycetes</taxon>
        <taxon>Entomophthorales</taxon>
        <taxon>Entomophthoraceae</taxon>
        <taxon>Entomophthora</taxon>
    </lineage>
</organism>
<name>A0ACC2SEV2_9FUNG</name>
<sequence>MAHQRQKQNTVNSGTHNKYLRHNPSIASLPTRTAPCVLTSRKHWRKVLSVPQSPFGAAVFFIAKKDGTLRLVTDY</sequence>